<evidence type="ECO:0000313" key="2">
    <source>
        <dbReference type="EMBL" id="NNU78995.1"/>
    </source>
</evidence>
<dbReference type="Proteomes" id="UP000572377">
    <property type="component" value="Unassembled WGS sequence"/>
</dbReference>
<evidence type="ECO:0008006" key="4">
    <source>
        <dbReference type="Google" id="ProtNLM"/>
    </source>
</evidence>
<protein>
    <recommendedName>
        <fullName evidence="4">Transferrin-binding protein B C-lobe/N-lobe beta barrel domain-containing protein</fullName>
    </recommendedName>
</protein>
<feature type="signal peptide" evidence="1">
    <location>
        <begin position="1"/>
        <end position="17"/>
    </location>
</feature>
<dbReference type="PROSITE" id="PS51257">
    <property type="entry name" value="PROKAR_LIPOPROTEIN"/>
    <property type="match status" value="1"/>
</dbReference>
<dbReference type="EMBL" id="JABFBC010000001">
    <property type="protein sequence ID" value="NNU78995.1"/>
    <property type="molecule type" value="Genomic_DNA"/>
</dbReference>
<keyword evidence="1" id="KW-0732">Signal</keyword>
<accession>A0A849KVB4</accession>
<organism evidence="2 3">
    <name type="scientific">Halovulum dunhuangense</name>
    <dbReference type="NCBI Taxonomy" id="1505036"/>
    <lineage>
        <taxon>Bacteria</taxon>
        <taxon>Pseudomonadati</taxon>
        <taxon>Pseudomonadota</taxon>
        <taxon>Alphaproteobacteria</taxon>
        <taxon>Rhodobacterales</taxon>
        <taxon>Paracoccaceae</taxon>
        <taxon>Halovulum</taxon>
    </lineage>
</organism>
<comment type="caution">
    <text evidence="2">The sequence shown here is derived from an EMBL/GenBank/DDBJ whole genome shotgun (WGS) entry which is preliminary data.</text>
</comment>
<gene>
    <name evidence="2" type="ORF">HMH01_00965</name>
</gene>
<reference evidence="2 3" key="1">
    <citation type="submission" date="2020-05" db="EMBL/GenBank/DDBJ databases">
        <title>Gimesia benthica sp. nov., a novel planctomycete isolated from a deep-sea water sample of the Northwest Indian Ocean.</title>
        <authorList>
            <person name="Wang J."/>
            <person name="Ruan C."/>
            <person name="Song L."/>
            <person name="Zhu Y."/>
            <person name="Li A."/>
            <person name="Zheng X."/>
            <person name="Wang L."/>
            <person name="Lu Z."/>
            <person name="Huang Y."/>
            <person name="Du W."/>
            <person name="Zhou Y."/>
            <person name="Huang L."/>
            <person name="Dai X."/>
        </authorList>
    </citation>
    <scope>NUCLEOTIDE SEQUENCE [LARGE SCALE GENOMIC DNA]</scope>
    <source>
        <strain evidence="2 3">YYQ-30</strain>
    </source>
</reference>
<dbReference type="RefSeq" id="WP_171321601.1">
    <property type="nucleotide sequence ID" value="NZ_JABFBC010000001.1"/>
</dbReference>
<sequence>MKVNSTVLLTVSLFALAACSSSDGGSGGGGGGGGEISQGIFEQELPTAEELAGLPQEAQDFVAAWDDLNQNGTEERPNADATYAGSVGFAVESGTAEDNTLVFGDISLAADFTGDIITGSMTNLSAFDSETPPEGAALGGQLDLSNGAITDSRYTADFGGDLTLDDNGDVETFSVAGDLEGAFAGTQTLGVLTGTVTEGPVVDQIDGIFLADQQP</sequence>
<evidence type="ECO:0000313" key="3">
    <source>
        <dbReference type="Proteomes" id="UP000572377"/>
    </source>
</evidence>
<evidence type="ECO:0000256" key="1">
    <source>
        <dbReference type="SAM" id="SignalP"/>
    </source>
</evidence>
<name>A0A849KVB4_9RHOB</name>
<proteinExistence type="predicted"/>
<keyword evidence="3" id="KW-1185">Reference proteome</keyword>
<dbReference type="AlphaFoldDB" id="A0A849KVB4"/>
<feature type="chain" id="PRO_5032713599" description="Transferrin-binding protein B C-lobe/N-lobe beta barrel domain-containing protein" evidence="1">
    <location>
        <begin position="18"/>
        <end position="215"/>
    </location>
</feature>